<dbReference type="InterPro" id="IPR006635">
    <property type="entry name" value="NEAT_dom"/>
</dbReference>
<feature type="signal peptide" evidence="8">
    <location>
        <begin position="1"/>
        <end position="34"/>
    </location>
</feature>
<evidence type="ECO:0000313" key="11">
    <source>
        <dbReference type="Proteomes" id="UP000789325"/>
    </source>
</evidence>
<feature type="chain" id="PRO_5038932692" description="Gram-positive cocci surface proteins LPxTG domain-containing protein" evidence="8">
    <location>
        <begin position="35"/>
        <end position="718"/>
    </location>
</feature>
<dbReference type="EMBL" id="DYZL01000147">
    <property type="protein sequence ID" value="HJH43528.1"/>
    <property type="molecule type" value="Genomic_DNA"/>
</dbReference>
<evidence type="ECO:0000256" key="3">
    <source>
        <dbReference type="ARBA" id="ARBA00022525"/>
    </source>
</evidence>
<keyword evidence="7" id="KW-0812">Transmembrane</keyword>
<evidence type="ECO:0000259" key="9">
    <source>
        <dbReference type="PROSITE" id="PS50847"/>
    </source>
</evidence>
<organism evidence="10 11">
    <name type="scientific">Rubneribacter badeniensis</name>
    <dbReference type="NCBI Taxonomy" id="2070688"/>
    <lineage>
        <taxon>Bacteria</taxon>
        <taxon>Bacillati</taxon>
        <taxon>Actinomycetota</taxon>
        <taxon>Coriobacteriia</taxon>
        <taxon>Eggerthellales</taxon>
        <taxon>Eggerthellaceae</taxon>
        <taxon>Rubneribacter</taxon>
    </lineage>
</organism>
<keyword evidence="7" id="KW-0472">Membrane</keyword>
<feature type="region of interest" description="Disordered" evidence="6">
    <location>
        <begin position="166"/>
        <end position="190"/>
    </location>
</feature>
<dbReference type="InterPro" id="IPR019931">
    <property type="entry name" value="LPXTG_anchor"/>
</dbReference>
<evidence type="ECO:0000256" key="8">
    <source>
        <dbReference type="SAM" id="SignalP"/>
    </source>
</evidence>
<dbReference type="AlphaFoldDB" id="A0A9D2VKY6"/>
<evidence type="ECO:0000256" key="5">
    <source>
        <dbReference type="ARBA" id="ARBA00023088"/>
    </source>
</evidence>
<dbReference type="Proteomes" id="UP000789325">
    <property type="component" value="Unassembled WGS sequence"/>
</dbReference>
<comment type="subcellular location">
    <subcellularLocation>
        <location evidence="1">Cell envelope</location>
    </subcellularLocation>
</comment>
<dbReference type="RefSeq" id="WP_273532743.1">
    <property type="nucleotide sequence ID" value="NZ_DBEYRC010000007.1"/>
</dbReference>
<feature type="region of interest" description="Disordered" evidence="6">
    <location>
        <begin position="383"/>
        <end position="404"/>
    </location>
</feature>
<evidence type="ECO:0000256" key="2">
    <source>
        <dbReference type="ARBA" id="ARBA00022512"/>
    </source>
</evidence>
<gene>
    <name evidence="10" type="ORF">K8V16_07000</name>
</gene>
<name>A0A9D2VKY6_9ACTN</name>
<feature type="compositionally biased region" description="Acidic residues" evidence="6">
    <location>
        <begin position="393"/>
        <end position="403"/>
    </location>
</feature>
<accession>A0A9D2VKY6</accession>
<reference evidence="10" key="1">
    <citation type="journal article" date="2021" name="PeerJ">
        <title>Extensive microbial diversity within the chicken gut microbiome revealed by metagenomics and culture.</title>
        <authorList>
            <person name="Gilroy R."/>
            <person name="Ravi A."/>
            <person name="Getino M."/>
            <person name="Pursley I."/>
            <person name="Horton D.L."/>
            <person name="Alikhan N.F."/>
            <person name="Baker D."/>
            <person name="Gharbi K."/>
            <person name="Hall N."/>
            <person name="Watson M."/>
            <person name="Adriaenssens E.M."/>
            <person name="Foster-Nyarko E."/>
            <person name="Jarju S."/>
            <person name="Secka A."/>
            <person name="Antonio M."/>
            <person name="Oren A."/>
            <person name="Chaudhuri R.R."/>
            <person name="La Ragione R."/>
            <person name="Hildebrand F."/>
            <person name="Pallen M.J."/>
        </authorList>
    </citation>
    <scope>NUCLEOTIDE SEQUENCE</scope>
    <source>
        <strain evidence="10">USAMLcec12-2067</strain>
    </source>
</reference>
<keyword evidence="4 8" id="KW-0732">Signal</keyword>
<evidence type="ECO:0000313" key="10">
    <source>
        <dbReference type="EMBL" id="HJH43528.1"/>
    </source>
</evidence>
<dbReference type="PROSITE" id="PS50847">
    <property type="entry name" value="GRAM_POS_ANCHORING"/>
    <property type="match status" value="1"/>
</dbReference>
<feature type="domain" description="Gram-positive cocci surface proteins LPxTG" evidence="9">
    <location>
        <begin position="682"/>
        <end position="718"/>
    </location>
</feature>
<keyword evidence="7" id="KW-1133">Transmembrane helix</keyword>
<dbReference type="Gene3D" id="1.20.1270.90">
    <property type="entry name" value="AF1782-like"/>
    <property type="match status" value="1"/>
</dbReference>
<feature type="transmembrane region" description="Helical" evidence="7">
    <location>
        <begin position="691"/>
        <end position="710"/>
    </location>
</feature>
<keyword evidence="3" id="KW-0964">Secreted</keyword>
<sequence length="718" mass="74622">MAQSRQKFAFARCGASVALAATLSLSMVPATALAEVDSDAQGGAVAAAAADIVQTPDGFYVEKGKAYAQKLTWLNETGKDMLEGAFGTNVSAVFDGSSWNVTFTASGEMGSFVEWVKVGDNQQSGVAADGGKTYTFSTSKLSDMTEVTMLVNMGPMQREVSSGITISTDGLSTTDPEPEPAPEPEPGDDDALVAGVAYAVPLDLGGSMAGNMLGKNAIVTKAEDGTYTVVITVAASDTYYFEGLTVGGVQATRAYSTDGANYVFTAEGVSAISGEVKLGFTYTPYGMWRTMNHSANATFDTDNATTDGATAPEVQKGVVKTDLNNTIAAAKEIQQGSKTAEAYETLQAAISTAEKAAGNDMIPQMGIDANVKTLIEAIQTFNASPDASTDPEQPGEEDGDAVETPDGFLLVQGQEYTVPVKLVKDDGSDSMAAGYFEAEGTVVWTGSAYQVTFRITSDGQQFITSIDGVENLGGGAYRATVDSIVKPVTLKFGLTVPGAGSMNQTGYLQIDTTTLPTKSGEQIKPENPSTPPSENNNNNQNNTGNEVTEKFQVGHTYQVPIAFLKHNSSETSMAAKYLGDTALVRPQENGTFQVSFAATSEGLGYIKSLSYNGSAIAQSGNQFTLSIPAAESDVVIPIEMAITMMQQLGIGQSQTADMHLYLSQAKDLGTGQASLAASSSNLAQTGDSTTGAATLAVGVAVAGAAAAVAARRRLSQQK</sequence>
<dbReference type="Gene3D" id="2.60.40.1850">
    <property type="match status" value="2"/>
</dbReference>
<evidence type="ECO:0000256" key="4">
    <source>
        <dbReference type="ARBA" id="ARBA00022729"/>
    </source>
</evidence>
<keyword evidence="5" id="KW-0572">Peptidoglycan-anchor</keyword>
<evidence type="ECO:0000256" key="7">
    <source>
        <dbReference type="SAM" id="Phobius"/>
    </source>
</evidence>
<reference evidence="10" key="2">
    <citation type="submission" date="2021-09" db="EMBL/GenBank/DDBJ databases">
        <authorList>
            <person name="Gilroy R."/>
        </authorList>
    </citation>
    <scope>NUCLEOTIDE SEQUENCE</scope>
    <source>
        <strain evidence="10">USAMLcec12-2067</strain>
    </source>
</reference>
<feature type="region of interest" description="Disordered" evidence="6">
    <location>
        <begin position="515"/>
        <end position="545"/>
    </location>
</feature>
<dbReference type="InterPro" id="IPR037250">
    <property type="entry name" value="NEAT_dom_sf"/>
</dbReference>
<dbReference type="CDD" id="cd06920">
    <property type="entry name" value="NEAT"/>
    <property type="match status" value="1"/>
</dbReference>
<evidence type="ECO:0000256" key="1">
    <source>
        <dbReference type="ARBA" id="ARBA00004196"/>
    </source>
</evidence>
<proteinExistence type="predicted"/>
<protein>
    <recommendedName>
        <fullName evidence="9">Gram-positive cocci surface proteins LPxTG domain-containing protein</fullName>
    </recommendedName>
</protein>
<feature type="compositionally biased region" description="Low complexity" evidence="6">
    <location>
        <begin position="532"/>
        <end position="545"/>
    </location>
</feature>
<feature type="compositionally biased region" description="Acidic residues" evidence="6">
    <location>
        <begin position="176"/>
        <end position="190"/>
    </location>
</feature>
<comment type="caution">
    <text evidence="10">The sequence shown here is derived from an EMBL/GenBank/DDBJ whole genome shotgun (WGS) entry which is preliminary data.</text>
</comment>
<evidence type="ECO:0000256" key="6">
    <source>
        <dbReference type="SAM" id="MobiDB-lite"/>
    </source>
</evidence>
<keyword evidence="2" id="KW-0134">Cell wall</keyword>
<dbReference type="GO" id="GO:0030313">
    <property type="term" value="C:cell envelope"/>
    <property type="evidence" value="ECO:0007669"/>
    <property type="project" value="UniProtKB-SubCell"/>
</dbReference>